<dbReference type="PANTHER" id="PTHR46344:SF27">
    <property type="entry name" value="KELCH REPEAT SUPERFAMILY PROTEIN"/>
    <property type="match status" value="1"/>
</dbReference>
<dbReference type="InterPro" id="IPR006652">
    <property type="entry name" value="Kelch_1"/>
</dbReference>
<organism evidence="3 4">
    <name type="scientific">Acidicapsa dinghuensis</name>
    <dbReference type="NCBI Taxonomy" id="2218256"/>
    <lineage>
        <taxon>Bacteria</taxon>
        <taxon>Pseudomonadati</taxon>
        <taxon>Acidobacteriota</taxon>
        <taxon>Terriglobia</taxon>
        <taxon>Terriglobales</taxon>
        <taxon>Acidobacteriaceae</taxon>
        <taxon>Acidicapsa</taxon>
    </lineage>
</organism>
<sequence>MNLRIGGVTIGTFLLCICCTEQGVRASNRSSGSIVATGPMIAARFDHAAVLLQTGRVLVVGGIERNGVMEPSAELFDPVTGRFSLTGKPSEQHGWGVTATRLRNGKVLVAGGSTGCESPCYTALAELYDPASGTFTPTGKMTVPRAEARAALLRTGDVLLIGGTPITEHNPVLTAELYHPSTGTFESTGATHLSDATQIVLLSDGRVLVAGSSGSDLYDPSAKHFTATGTMTALRSKFGGALLPDGRVLFAGGQAGGPFGTRVTSTQIYDPRTGRFSPGPELNENRFKLSKAVVSLKDGRVLIAGGAEQPEVYDPASRAFIPVGGSLLDGFCFSTATLLNDGRVLLAGGYAKPGGSGVNHAWLYQP</sequence>
<dbReference type="InterPro" id="IPR011043">
    <property type="entry name" value="Gal_Oxase/kelch_b-propeller"/>
</dbReference>
<keyword evidence="4" id="KW-1185">Reference proteome</keyword>
<dbReference type="Gene3D" id="2.130.10.80">
    <property type="entry name" value="Galactose oxidase/kelch, beta-propeller"/>
    <property type="match status" value="4"/>
</dbReference>
<gene>
    <name evidence="3" type="ORF">ACFPT7_23635</name>
</gene>
<name>A0ABW1EQX7_9BACT</name>
<evidence type="ECO:0000256" key="1">
    <source>
        <dbReference type="ARBA" id="ARBA00022441"/>
    </source>
</evidence>
<accession>A0ABW1EQX7</accession>
<dbReference type="InterPro" id="IPR037293">
    <property type="entry name" value="Gal_Oxidase_central_sf"/>
</dbReference>
<proteinExistence type="predicted"/>
<dbReference type="Proteomes" id="UP001596091">
    <property type="component" value="Unassembled WGS sequence"/>
</dbReference>
<dbReference type="SMART" id="SM00612">
    <property type="entry name" value="Kelch"/>
    <property type="match status" value="3"/>
</dbReference>
<dbReference type="PANTHER" id="PTHR46344">
    <property type="entry name" value="OS02G0202900 PROTEIN"/>
    <property type="match status" value="1"/>
</dbReference>
<keyword evidence="2" id="KW-0677">Repeat</keyword>
<evidence type="ECO:0000313" key="4">
    <source>
        <dbReference type="Proteomes" id="UP001596091"/>
    </source>
</evidence>
<evidence type="ECO:0000313" key="3">
    <source>
        <dbReference type="EMBL" id="MFC5865318.1"/>
    </source>
</evidence>
<dbReference type="RefSeq" id="WP_263342307.1">
    <property type="nucleotide sequence ID" value="NZ_JAGSYH010000011.1"/>
</dbReference>
<dbReference type="SUPFAM" id="SSF50965">
    <property type="entry name" value="Galactose oxidase, central domain"/>
    <property type="match status" value="2"/>
</dbReference>
<evidence type="ECO:0000256" key="2">
    <source>
        <dbReference type="ARBA" id="ARBA00022737"/>
    </source>
</evidence>
<protein>
    <submittedName>
        <fullName evidence="3">Kelch repeat-containing protein</fullName>
    </submittedName>
</protein>
<comment type="caution">
    <text evidence="3">The sequence shown here is derived from an EMBL/GenBank/DDBJ whole genome shotgun (WGS) entry which is preliminary data.</text>
</comment>
<reference evidence="4" key="1">
    <citation type="journal article" date="2019" name="Int. J. Syst. Evol. Microbiol.">
        <title>The Global Catalogue of Microorganisms (GCM) 10K type strain sequencing project: providing services to taxonomists for standard genome sequencing and annotation.</title>
        <authorList>
            <consortium name="The Broad Institute Genomics Platform"/>
            <consortium name="The Broad Institute Genome Sequencing Center for Infectious Disease"/>
            <person name="Wu L."/>
            <person name="Ma J."/>
        </authorList>
    </citation>
    <scope>NUCLEOTIDE SEQUENCE [LARGE SCALE GENOMIC DNA]</scope>
    <source>
        <strain evidence="4">JCM 4087</strain>
    </source>
</reference>
<keyword evidence="1" id="KW-0880">Kelch repeat</keyword>
<dbReference type="EMBL" id="JBHSPH010000019">
    <property type="protein sequence ID" value="MFC5865318.1"/>
    <property type="molecule type" value="Genomic_DNA"/>
</dbReference>